<feature type="region of interest" description="Disordered" evidence="1">
    <location>
        <begin position="1"/>
        <end position="54"/>
    </location>
</feature>
<organism evidence="2 3">
    <name type="scientific">Eumeta variegata</name>
    <name type="common">Bagworm moth</name>
    <name type="synonym">Eumeta japonica</name>
    <dbReference type="NCBI Taxonomy" id="151549"/>
    <lineage>
        <taxon>Eukaryota</taxon>
        <taxon>Metazoa</taxon>
        <taxon>Ecdysozoa</taxon>
        <taxon>Arthropoda</taxon>
        <taxon>Hexapoda</taxon>
        <taxon>Insecta</taxon>
        <taxon>Pterygota</taxon>
        <taxon>Neoptera</taxon>
        <taxon>Endopterygota</taxon>
        <taxon>Lepidoptera</taxon>
        <taxon>Glossata</taxon>
        <taxon>Ditrysia</taxon>
        <taxon>Tineoidea</taxon>
        <taxon>Psychidae</taxon>
        <taxon>Oiketicinae</taxon>
        <taxon>Eumeta</taxon>
    </lineage>
</organism>
<evidence type="ECO:0000313" key="3">
    <source>
        <dbReference type="Proteomes" id="UP000299102"/>
    </source>
</evidence>
<protein>
    <submittedName>
        <fullName evidence="2">Uncharacterized protein</fullName>
    </submittedName>
</protein>
<dbReference type="AlphaFoldDB" id="A0A4C1W7Z2"/>
<evidence type="ECO:0000313" key="2">
    <source>
        <dbReference type="EMBL" id="GBP46284.1"/>
    </source>
</evidence>
<feature type="compositionally biased region" description="Low complexity" evidence="1">
    <location>
        <begin position="34"/>
        <end position="50"/>
    </location>
</feature>
<sequence>MQQRKMLLHVQRAAAATEPRAHAHRRAPAPVPALPQGLPPQGGAQQARPGAHGREALQVLPLREGLLAIQLDEGARSNGAPETALVLREQEATGDTRAANRTGKGHRQMDDGLELTSPIRS</sequence>
<gene>
    <name evidence="2" type="ORF">EVAR_30415_1</name>
</gene>
<comment type="caution">
    <text evidence="2">The sequence shown here is derived from an EMBL/GenBank/DDBJ whole genome shotgun (WGS) entry which is preliminary data.</text>
</comment>
<name>A0A4C1W7Z2_EUMVA</name>
<proteinExistence type="predicted"/>
<evidence type="ECO:0000256" key="1">
    <source>
        <dbReference type="SAM" id="MobiDB-lite"/>
    </source>
</evidence>
<dbReference type="Proteomes" id="UP000299102">
    <property type="component" value="Unassembled WGS sequence"/>
</dbReference>
<feature type="region of interest" description="Disordered" evidence="1">
    <location>
        <begin position="89"/>
        <end position="121"/>
    </location>
</feature>
<accession>A0A4C1W7Z2</accession>
<keyword evidence="3" id="KW-1185">Reference proteome</keyword>
<dbReference type="EMBL" id="BGZK01000480">
    <property type="protein sequence ID" value="GBP46284.1"/>
    <property type="molecule type" value="Genomic_DNA"/>
</dbReference>
<reference evidence="2 3" key="1">
    <citation type="journal article" date="2019" name="Commun. Biol.">
        <title>The bagworm genome reveals a unique fibroin gene that provides high tensile strength.</title>
        <authorList>
            <person name="Kono N."/>
            <person name="Nakamura H."/>
            <person name="Ohtoshi R."/>
            <person name="Tomita M."/>
            <person name="Numata K."/>
            <person name="Arakawa K."/>
        </authorList>
    </citation>
    <scope>NUCLEOTIDE SEQUENCE [LARGE SCALE GENOMIC DNA]</scope>
</reference>